<keyword evidence="10" id="KW-0443">Lipid metabolism</keyword>
<evidence type="ECO:0000256" key="5">
    <source>
        <dbReference type="ARBA" id="ARBA00006288"/>
    </source>
</evidence>
<feature type="binding site" evidence="14">
    <location>
        <position position="223"/>
    </location>
    <ligand>
        <name>FAD</name>
        <dbReference type="ChEBI" id="CHEBI:57692"/>
    </ligand>
</feature>
<evidence type="ECO:0000256" key="9">
    <source>
        <dbReference type="ARBA" id="ARBA00023002"/>
    </source>
</evidence>
<reference evidence="19" key="3">
    <citation type="submission" date="2025-05" db="UniProtKB">
        <authorList>
            <consortium name="EnsemblMetazoa"/>
        </authorList>
    </citation>
    <scope>IDENTIFICATION</scope>
</reference>
<dbReference type="GO" id="GO:0005777">
    <property type="term" value="C:peroxisome"/>
    <property type="evidence" value="ECO:0007669"/>
    <property type="project" value="UniProtKB-SubCell"/>
</dbReference>
<keyword evidence="15" id="KW-0732">Signal</keyword>
<dbReference type="InterPro" id="IPR002655">
    <property type="entry name" value="Acyl-CoA_oxidase_C"/>
</dbReference>
<reference evidence="20" key="1">
    <citation type="journal article" date="2021" name="Elife">
        <title>Highly contiguous assemblies of 101 drosophilid genomes.</title>
        <authorList>
            <person name="Kim B.Y."/>
            <person name="Wang J.R."/>
            <person name="Miller D.E."/>
            <person name="Barmina O."/>
            <person name="Delaney E."/>
            <person name="Thompson A."/>
            <person name="Comeault A.A."/>
            <person name="Peede D."/>
            <person name="D'Agostino E.R."/>
            <person name="Pelaez J."/>
            <person name="Aguilar J.M."/>
            <person name="Haji D."/>
            <person name="Matsunaga T."/>
            <person name="Armstrong E.E."/>
            <person name="Zych M."/>
            <person name="Ogawa Y."/>
            <person name="Stamenkovic-Radak M."/>
            <person name="Jelic M."/>
            <person name="Veselinovic M.S."/>
            <person name="Tanaskovic M."/>
            <person name="Eric P."/>
            <person name="Gao J.J."/>
            <person name="Katoh T.K."/>
            <person name="Toda M.J."/>
            <person name="Watabe H."/>
            <person name="Watada M."/>
            <person name="Davis J.S."/>
            <person name="Moyle L.C."/>
            <person name="Manoli G."/>
            <person name="Bertolini E."/>
            <person name="Kostal V."/>
            <person name="Hawley R.S."/>
            <person name="Takahashi A."/>
            <person name="Jones C.D."/>
            <person name="Price D.K."/>
            <person name="Whiteman N."/>
            <person name="Kopp A."/>
            <person name="Matute D.R."/>
            <person name="Petrov D.A."/>
        </authorList>
    </citation>
    <scope>NUCLEOTIDE SEQUENCE [LARGE SCALE GENOMIC DNA]</scope>
</reference>
<evidence type="ECO:0000256" key="12">
    <source>
        <dbReference type="PIRNR" id="PIRNR000168"/>
    </source>
</evidence>
<dbReference type="GO" id="GO:0005504">
    <property type="term" value="F:fatty acid binding"/>
    <property type="evidence" value="ECO:0007669"/>
    <property type="project" value="TreeGrafter"/>
</dbReference>
<accession>A0A6P4EX63</accession>
<dbReference type="FunFam" id="1.20.140.10:FF:000015">
    <property type="entry name" value="Acyl-coenzyme A oxidase"/>
    <property type="match status" value="1"/>
</dbReference>
<dbReference type="InterPro" id="IPR036250">
    <property type="entry name" value="AcylCo_DH-like_C"/>
</dbReference>
<dbReference type="SUPFAM" id="SSF56645">
    <property type="entry name" value="Acyl-CoA dehydrogenase NM domain-like"/>
    <property type="match status" value="1"/>
</dbReference>
<evidence type="ECO:0000256" key="14">
    <source>
        <dbReference type="PIRSR" id="PIRSR000168-2"/>
    </source>
</evidence>
<keyword evidence="7 12" id="KW-0274">FAD</keyword>
<dbReference type="Pfam" id="PF01756">
    <property type="entry name" value="ACOX"/>
    <property type="match status" value="1"/>
</dbReference>
<feature type="binding site" evidence="14">
    <location>
        <position position="262"/>
    </location>
    <ligand>
        <name>FAD</name>
        <dbReference type="ChEBI" id="CHEBI:57692"/>
    </ligand>
</feature>
<comment type="pathway">
    <text evidence="4">Lipid metabolism; peroxisomal fatty acid beta-oxidation.</text>
</comment>
<keyword evidence="9" id="KW-0560">Oxidoreductase</keyword>
<dbReference type="GO" id="GO:0033540">
    <property type="term" value="P:fatty acid beta-oxidation using acyl-CoA oxidase"/>
    <property type="evidence" value="ECO:0007669"/>
    <property type="project" value="TreeGrafter"/>
</dbReference>
<dbReference type="OrthoDB" id="538336at2759"/>
<dbReference type="SUPFAM" id="SSF47203">
    <property type="entry name" value="Acyl-CoA dehydrogenase C-terminal domain-like"/>
    <property type="match status" value="2"/>
</dbReference>
<evidence type="ECO:0000256" key="10">
    <source>
        <dbReference type="ARBA" id="ARBA00023098"/>
    </source>
</evidence>
<evidence type="ECO:0000256" key="2">
    <source>
        <dbReference type="ARBA" id="ARBA00001974"/>
    </source>
</evidence>
<feature type="signal peptide" evidence="15">
    <location>
        <begin position="1"/>
        <end position="34"/>
    </location>
</feature>
<sequence length="746" mass="83656">MILVEIFIMGVREPPLSTPLSILLLCLVLQKCCWKPLVHSAIGQSDGRSWKSLKTEREREIGDTGTMSVNADLQKERAAATLDSEDFARWWAGGASQLEERRALDRRFYDDPDFAEAVHPSCLSYKERYEQTVARSTRFLAKLRQWQREKQPQLDLSVNTLRDFRLLLSGSLGTGLFQQSFPLRVHFSMFMTTLLGQGTEEQQAQWLNRSWHMDGVLGTYAQTELGHGTFVRGLETRADYDAERQEFILNTPTQSAYKWWPGGLGNTANVAIVLAQLYVKGKHYGLQSFLVRIRDERTHEPLTGVDVGDIGPRLGGNGVNNGFLGLHDVRIPRNQMLMKNAQVLADGTFVQGRPPLLLYGTMVYVRVITLKDVLFGLLQAATIATRYSVVRRQSRIDVDQPEVSVLDHTTQQAKILPQIARGVSYRLVSDWLWRFYEQVLQQLEDAGGGAGGGRNSLPELHALSCCLKAVATDEASQGVDLLRKSCGGHGFLSSANFDSIYGLTAAAYTYEGEYTVLLLQTARFLVRQYVDSLKRKVLPPSVSYLRDTARLVWGKNLVANCVRALEISALEQVRQAWQSQSAHKTKRVSPEMASNLAGRQLTSAAVAHAHAFFTRNALGELESLRRKGDLGPSVALVLGELVELFVLDTFLRQSGCVLRWNGGINGTQLRFVERRFEELLAKLRPNAVALVDGFDFHDRVLGSTLGCHDGRVYERLMEEARRNPVNQEPVNSSFYNHLLPMMRGKL</sequence>
<reference evidence="21" key="2">
    <citation type="submission" date="2025-04" db="UniProtKB">
        <authorList>
            <consortium name="RefSeq"/>
        </authorList>
    </citation>
    <scope>IDENTIFICATION</scope>
</reference>
<keyword evidence="20" id="KW-1185">Reference proteome</keyword>
<evidence type="ECO:0000256" key="15">
    <source>
        <dbReference type="SAM" id="SignalP"/>
    </source>
</evidence>
<evidence type="ECO:0000256" key="4">
    <source>
        <dbReference type="ARBA" id="ARBA00004846"/>
    </source>
</evidence>
<evidence type="ECO:0000256" key="11">
    <source>
        <dbReference type="ARBA" id="ARBA00023140"/>
    </source>
</evidence>
<evidence type="ECO:0000259" key="16">
    <source>
        <dbReference type="Pfam" id="PF01756"/>
    </source>
</evidence>
<evidence type="ECO:0000313" key="20">
    <source>
        <dbReference type="Proteomes" id="UP001652680"/>
    </source>
</evidence>
<evidence type="ECO:0000259" key="18">
    <source>
        <dbReference type="Pfam" id="PF22924"/>
    </source>
</evidence>
<dbReference type="Pfam" id="PF22924">
    <property type="entry name" value="ACOX_C_alpha1"/>
    <property type="match status" value="1"/>
</dbReference>
<evidence type="ECO:0000256" key="1">
    <source>
        <dbReference type="ARBA" id="ARBA00001201"/>
    </source>
</evidence>
<evidence type="ECO:0000313" key="21">
    <source>
        <dbReference type="RefSeq" id="XP_016982702.1"/>
    </source>
</evidence>
<dbReference type="Proteomes" id="UP001652680">
    <property type="component" value="Unassembled WGS sequence"/>
</dbReference>
<feature type="domain" description="Acyl-coenzyme A oxidase N-terminal" evidence="17">
    <location>
        <begin position="83"/>
        <end position="214"/>
    </location>
</feature>
<dbReference type="AlphaFoldDB" id="A0A6P4EX63"/>
<dbReference type="InterPro" id="IPR009100">
    <property type="entry name" value="AcylCoA_DH/oxidase_NM_dom_sf"/>
</dbReference>
<evidence type="ECO:0000256" key="13">
    <source>
        <dbReference type="PIRSR" id="PIRSR000168-1"/>
    </source>
</evidence>
<comment type="subcellular location">
    <subcellularLocation>
        <location evidence="3">Peroxisome</location>
    </subcellularLocation>
</comment>
<dbReference type="PIRSF" id="PIRSF000168">
    <property type="entry name" value="Acyl-CoA_oxidase"/>
    <property type="match status" value="1"/>
</dbReference>
<organism evidence="21">
    <name type="scientific">Drosophila rhopaloa</name>
    <name type="common">Fruit fly</name>
    <dbReference type="NCBI Taxonomy" id="1041015"/>
    <lineage>
        <taxon>Eukaryota</taxon>
        <taxon>Metazoa</taxon>
        <taxon>Ecdysozoa</taxon>
        <taxon>Arthropoda</taxon>
        <taxon>Hexapoda</taxon>
        <taxon>Insecta</taxon>
        <taxon>Pterygota</taxon>
        <taxon>Neoptera</taxon>
        <taxon>Endopterygota</taxon>
        <taxon>Diptera</taxon>
        <taxon>Brachycera</taxon>
        <taxon>Muscomorpha</taxon>
        <taxon>Ephydroidea</taxon>
        <taxon>Drosophilidae</taxon>
        <taxon>Drosophila</taxon>
        <taxon>Sophophora</taxon>
    </lineage>
</organism>
<dbReference type="FunFam" id="1.20.140.10:FF:000013">
    <property type="entry name" value="Acyl-coenzyme A oxidase"/>
    <property type="match status" value="1"/>
</dbReference>
<dbReference type="Gene3D" id="2.40.110.10">
    <property type="entry name" value="Butyryl-CoA Dehydrogenase, subunit A, domain 2"/>
    <property type="match status" value="1"/>
</dbReference>
<feature type="domain" description="Acyl-CoA oxidase C-alpha1" evidence="18">
    <location>
        <begin position="359"/>
        <end position="526"/>
    </location>
</feature>
<name>A0A6P4EX63_DRORH</name>
<dbReference type="GeneID" id="108047126"/>
<dbReference type="RefSeq" id="XP_016982702.1">
    <property type="nucleotide sequence ID" value="XM_017127213.1"/>
</dbReference>
<dbReference type="PANTHER" id="PTHR10909:SF250">
    <property type="entry name" value="PEROXISOMAL ACYL-COENZYME A OXIDASE 1"/>
    <property type="match status" value="1"/>
</dbReference>
<feature type="chain" id="PRO_5028474372" description="Acyl-coenzyme A oxidase" evidence="15">
    <location>
        <begin position="35"/>
        <end position="746"/>
    </location>
</feature>
<gene>
    <name evidence="21" type="primary">LOC108047126</name>
    <name evidence="19" type="synonym">108047126</name>
</gene>
<dbReference type="Gene3D" id="1.10.540.10">
    <property type="entry name" value="Acyl-CoA dehydrogenase/oxidase, N-terminal domain"/>
    <property type="match status" value="1"/>
</dbReference>
<dbReference type="InterPro" id="IPR037069">
    <property type="entry name" value="AcylCoA_DH/ox_N_sf"/>
</dbReference>
<dbReference type="EnsemblMetazoa" id="XM_017127213.2">
    <property type="protein sequence ID" value="XP_016982702.1"/>
    <property type="gene ID" value="LOC108047126"/>
</dbReference>
<dbReference type="FunFam" id="2.40.110.10:FF:000003">
    <property type="entry name" value="Acyl-coenzyme A oxidase"/>
    <property type="match status" value="1"/>
</dbReference>
<evidence type="ECO:0000256" key="6">
    <source>
        <dbReference type="ARBA" id="ARBA00022630"/>
    </source>
</evidence>
<dbReference type="InterPro" id="IPR012258">
    <property type="entry name" value="Acyl-CoA_oxidase"/>
</dbReference>
<evidence type="ECO:0000256" key="3">
    <source>
        <dbReference type="ARBA" id="ARBA00004275"/>
    </source>
</evidence>
<comment type="cofactor">
    <cofactor evidence="2">
        <name>FAD</name>
        <dbReference type="ChEBI" id="CHEBI:57692"/>
    </cofactor>
</comment>
<feature type="active site" description="Proton acceptor" evidence="13">
    <location>
        <position position="511"/>
    </location>
</feature>
<dbReference type="GO" id="GO:0055088">
    <property type="term" value="P:lipid homeostasis"/>
    <property type="evidence" value="ECO:0007669"/>
    <property type="project" value="TreeGrafter"/>
</dbReference>
<evidence type="ECO:0000313" key="19">
    <source>
        <dbReference type="EnsemblMetazoa" id="XP_016982702.1"/>
    </source>
</evidence>
<protein>
    <recommendedName>
        <fullName evidence="12">Acyl-coenzyme A oxidase</fullName>
    </recommendedName>
</protein>
<proteinExistence type="inferred from homology"/>
<keyword evidence="11" id="KW-0576">Peroxisome</keyword>
<evidence type="ECO:0000256" key="7">
    <source>
        <dbReference type="ARBA" id="ARBA00022827"/>
    </source>
</evidence>
<evidence type="ECO:0000256" key="8">
    <source>
        <dbReference type="ARBA" id="ARBA00022832"/>
    </source>
</evidence>
<comment type="similarity">
    <text evidence="5 12">Belongs to the acyl-CoA oxidase family.</text>
</comment>
<dbReference type="PANTHER" id="PTHR10909">
    <property type="entry name" value="ELECTRON TRANSPORT OXIDOREDUCTASE"/>
    <property type="match status" value="1"/>
</dbReference>
<dbReference type="InterPro" id="IPR046373">
    <property type="entry name" value="Acyl-CoA_Oxase/DH_mid-dom_sf"/>
</dbReference>
<dbReference type="InterPro" id="IPR055060">
    <property type="entry name" value="ACOX_C_alpha1"/>
</dbReference>
<dbReference type="GO" id="GO:0003997">
    <property type="term" value="F:acyl-CoA oxidase activity"/>
    <property type="evidence" value="ECO:0007669"/>
    <property type="project" value="UniProtKB-EC"/>
</dbReference>
<dbReference type="InterPro" id="IPR029320">
    <property type="entry name" value="Acyl-CoA_ox_N"/>
</dbReference>
<keyword evidence="6 12" id="KW-0285">Flavoprotein</keyword>
<dbReference type="Pfam" id="PF14749">
    <property type="entry name" value="Acyl-CoA_ox_N"/>
    <property type="match status" value="1"/>
</dbReference>
<comment type="catalytic activity">
    <reaction evidence="1">
        <text>a 2,3-saturated acyl-CoA + O2 = a (2E)-enoyl-CoA + H2O2</text>
        <dbReference type="Rhea" id="RHEA:38959"/>
        <dbReference type="ChEBI" id="CHEBI:15379"/>
        <dbReference type="ChEBI" id="CHEBI:16240"/>
        <dbReference type="ChEBI" id="CHEBI:58856"/>
        <dbReference type="ChEBI" id="CHEBI:65111"/>
        <dbReference type="EC" id="1.3.3.6"/>
    </reaction>
</comment>
<dbReference type="Gene3D" id="1.20.140.10">
    <property type="entry name" value="Butyryl-CoA Dehydrogenase, subunit A, domain 3"/>
    <property type="match status" value="2"/>
</dbReference>
<feature type="domain" description="Acyl-CoA oxidase C-terminal" evidence="16">
    <location>
        <begin position="559"/>
        <end position="742"/>
    </location>
</feature>
<dbReference type="GO" id="GO:0071949">
    <property type="term" value="F:FAD binding"/>
    <property type="evidence" value="ECO:0007669"/>
    <property type="project" value="InterPro"/>
</dbReference>
<keyword evidence="8" id="KW-0276">Fatty acid metabolism</keyword>
<evidence type="ECO:0000259" key="17">
    <source>
        <dbReference type="Pfam" id="PF14749"/>
    </source>
</evidence>